<comment type="cofactor">
    <cofactor evidence="1">
        <name>Zn(2+)</name>
        <dbReference type="ChEBI" id="CHEBI:29105"/>
    </cofactor>
</comment>
<comment type="subcellular location">
    <subcellularLocation>
        <location evidence="2">Cytoplasm</location>
    </subcellularLocation>
</comment>
<feature type="domain" description="Cysteinyl-tRNA synthetase class Ia DALR" evidence="10">
    <location>
        <begin position="138"/>
        <end position="201"/>
    </location>
</feature>
<evidence type="ECO:0000256" key="8">
    <source>
        <dbReference type="ARBA" id="ARBA00022840"/>
    </source>
</evidence>
<dbReference type="InterPro" id="IPR032678">
    <property type="entry name" value="tRNA-synt_1_cat_dom"/>
</dbReference>
<dbReference type="SUPFAM" id="SSF47323">
    <property type="entry name" value="Anticodon-binding domain of a subclass of class I aminoacyl-tRNA synthetases"/>
    <property type="match status" value="1"/>
</dbReference>
<reference evidence="11" key="1">
    <citation type="submission" date="2020-11" db="EMBL/GenBank/DDBJ databases">
        <authorList>
            <person name="Tran Van P."/>
        </authorList>
    </citation>
    <scope>NUCLEOTIDE SEQUENCE</scope>
</reference>
<evidence type="ECO:0000256" key="6">
    <source>
        <dbReference type="ARBA" id="ARBA00022741"/>
    </source>
</evidence>
<dbReference type="GO" id="GO:0005829">
    <property type="term" value="C:cytosol"/>
    <property type="evidence" value="ECO:0007669"/>
    <property type="project" value="TreeGrafter"/>
</dbReference>
<keyword evidence="4" id="KW-0436">Ligase</keyword>
<dbReference type="GO" id="GO:0005524">
    <property type="term" value="F:ATP binding"/>
    <property type="evidence" value="ECO:0007669"/>
    <property type="project" value="UniProtKB-KW"/>
</dbReference>
<evidence type="ECO:0000256" key="3">
    <source>
        <dbReference type="ARBA" id="ARBA00014738"/>
    </source>
</evidence>
<dbReference type="PANTHER" id="PTHR10890:SF3">
    <property type="entry name" value="CYSTEINE--TRNA LIGASE, CYTOPLASMIC"/>
    <property type="match status" value="1"/>
</dbReference>
<evidence type="ECO:0000313" key="11">
    <source>
        <dbReference type="EMBL" id="CAD7237642.1"/>
    </source>
</evidence>
<dbReference type="PANTHER" id="PTHR10890">
    <property type="entry name" value="CYSTEINYL-TRNA SYNTHETASE"/>
    <property type="match status" value="1"/>
</dbReference>
<protein>
    <recommendedName>
        <fullName evidence="3">Cysteine--tRNA ligase</fullName>
    </recommendedName>
    <alternativeName>
        <fullName evidence="9">Cysteine--tRNA ligase, cytoplasmic</fullName>
    </alternativeName>
</protein>
<keyword evidence="7" id="KW-0862">Zinc</keyword>
<evidence type="ECO:0000256" key="5">
    <source>
        <dbReference type="ARBA" id="ARBA00022723"/>
    </source>
</evidence>
<dbReference type="Pfam" id="PF01406">
    <property type="entry name" value="tRNA-synt_1e"/>
    <property type="match status" value="1"/>
</dbReference>
<evidence type="ECO:0000259" key="10">
    <source>
        <dbReference type="SMART" id="SM00840"/>
    </source>
</evidence>
<keyword evidence="8" id="KW-0067">ATP-binding</keyword>
<evidence type="ECO:0000256" key="2">
    <source>
        <dbReference type="ARBA" id="ARBA00004496"/>
    </source>
</evidence>
<dbReference type="Pfam" id="PF23493">
    <property type="entry name" value="CysS_C"/>
    <property type="match status" value="1"/>
</dbReference>
<dbReference type="Pfam" id="PF09190">
    <property type="entry name" value="DALR_2"/>
    <property type="match status" value="1"/>
</dbReference>
<evidence type="ECO:0000256" key="4">
    <source>
        <dbReference type="ARBA" id="ARBA00022598"/>
    </source>
</evidence>
<proteinExistence type="predicted"/>
<evidence type="ECO:0000256" key="1">
    <source>
        <dbReference type="ARBA" id="ARBA00001947"/>
    </source>
</evidence>
<sequence>MATRSLAQSLDIHIASRNLLFPHHENERAIAEALTGKALARYWLHSETVLVDGKRMASEHGNVVRLRDLLRQGFIGREIRFMMLTVHYRKPLDFRPSRLVSARRALRRLDDYICKLHCLPPGRPHPELAGYVRSMEKQFSLALDDDLNVSKAMAALYRFIKRTNSILQMNHLDGEQKNMILQSFKRINQVLQIFRLEGCPLAPEVNALLQRREKARLDKDWQAADAARNALRQKGIEVIDTEAGPMKNCNRHCAPIAQLDRATAFVWSALGETPRVEPAKFGETFTA</sequence>
<evidence type="ECO:0000256" key="7">
    <source>
        <dbReference type="ARBA" id="ARBA00022833"/>
    </source>
</evidence>
<name>A0A7R8WT53_9CRUS</name>
<gene>
    <name evidence="11" type="ORF">CTOB1V02_LOCUS15457</name>
</gene>
<dbReference type="InterPro" id="IPR015273">
    <property type="entry name" value="Cys-tRNA-synt_Ia_DALR"/>
</dbReference>
<dbReference type="Gene3D" id="3.40.50.620">
    <property type="entry name" value="HUPs"/>
    <property type="match status" value="1"/>
</dbReference>
<dbReference type="SMART" id="SM00840">
    <property type="entry name" value="DALR_2"/>
    <property type="match status" value="1"/>
</dbReference>
<dbReference type="GO" id="GO:0004817">
    <property type="term" value="F:cysteine-tRNA ligase activity"/>
    <property type="evidence" value="ECO:0007669"/>
    <property type="project" value="InterPro"/>
</dbReference>
<dbReference type="InterPro" id="IPR009080">
    <property type="entry name" value="tRNAsynth_Ia_anticodon-bd"/>
</dbReference>
<dbReference type="AlphaFoldDB" id="A0A7R8WT53"/>
<keyword evidence="5" id="KW-0479">Metal-binding</keyword>
<dbReference type="Gene3D" id="1.20.120.1910">
    <property type="entry name" value="Cysteine-tRNA ligase, C-terminal anti-codon recognition domain"/>
    <property type="match status" value="1"/>
</dbReference>
<dbReference type="InterPro" id="IPR014729">
    <property type="entry name" value="Rossmann-like_a/b/a_fold"/>
</dbReference>
<keyword evidence="6" id="KW-0547">Nucleotide-binding</keyword>
<dbReference type="SUPFAM" id="SSF52374">
    <property type="entry name" value="Nucleotidylyl transferase"/>
    <property type="match status" value="1"/>
</dbReference>
<dbReference type="EMBL" id="OB690263">
    <property type="protein sequence ID" value="CAD7237642.1"/>
    <property type="molecule type" value="Genomic_DNA"/>
</dbReference>
<dbReference type="InterPro" id="IPR024909">
    <property type="entry name" value="Cys-tRNA/MSH_ligase"/>
</dbReference>
<organism evidence="11">
    <name type="scientific">Cyprideis torosa</name>
    <dbReference type="NCBI Taxonomy" id="163714"/>
    <lineage>
        <taxon>Eukaryota</taxon>
        <taxon>Metazoa</taxon>
        <taxon>Ecdysozoa</taxon>
        <taxon>Arthropoda</taxon>
        <taxon>Crustacea</taxon>
        <taxon>Oligostraca</taxon>
        <taxon>Ostracoda</taxon>
        <taxon>Podocopa</taxon>
        <taxon>Podocopida</taxon>
        <taxon>Cytherocopina</taxon>
        <taxon>Cytheroidea</taxon>
        <taxon>Cytherideidae</taxon>
        <taxon>Cyprideis</taxon>
    </lineage>
</organism>
<accession>A0A7R8WT53</accession>
<evidence type="ECO:0000256" key="9">
    <source>
        <dbReference type="ARBA" id="ARBA00039362"/>
    </source>
</evidence>
<dbReference type="GO" id="GO:0046872">
    <property type="term" value="F:metal ion binding"/>
    <property type="evidence" value="ECO:0007669"/>
    <property type="project" value="UniProtKB-KW"/>
</dbReference>
<dbReference type="GO" id="GO:0006423">
    <property type="term" value="P:cysteinyl-tRNA aminoacylation"/>
    <property type="evidence" value="ECO:0007669"/>
    <property type="project" value="InterPro"/>
</dbReference>
<dbReference type="InterPro" id="IPR056411">
    <property type="entry name" value="CysS_C"/>
</dbReference>